<evidence type="ECO:0000313" key="1">
    <source>
        <dbReference type="EMBL" id="RBP07852.1"/>
    </source>
</evidence>
<dbReference type="RefSeq" id="WP_113967752.1">
    <property type="nucleotide sequence ID" value="NZ_QNRJ01000001.1"/>
</dbReference>
<organism evidence="1 2">
    <name type="scientific">Rossellomorea aquimaris</name>
    <dbReference type="NCBI Taxonomy" id="189382"/>
    <lineage>
        <taxon>Bacteria</taxon>
        <taxon>Bacillati</taxon>
        <taxon>Bacillota</taxon>
        <taxon>Bacilli</taxon>
        <taxon>Bacillales</taxon>
        <taxon>Bacillaceae</taxon>
        <taxon>Rossellomorea</taxon>
    </lineage>
</organism>
<gene>
    <name evidence="1" type="ORF">DET59_101220</name>
</gene>
<accession>A0A366EZK5</accession>
<reference evidence="1 2" key="1">
    <citation type="submission" date="2018-06" db="EMBL/GenBank/DDBJ databases">
        <title>Freshwater and sediment microbial communities from various areas in North America, analyzing microbe dynamics in response to fracking.</title>
        <authorList>
            <person name="Lamendella R."/>
        </authorList>
    </citation>
    <scope>NUCLEOTIDE SEQUENCE [LARGE SCALE GENOMIC DNA]</scope>
    <source>
        <strain evidence="1 2">97B</strain>
    </source>
</reference>
<protein>
    <submittedName>
        <fullName evidence="1">Uncharacterized protein</fullName>
    </submittedName>
</protein>
<proteinExistence type="predicted"/>
<dbReference type="EMBL" id="QNRJ01000001">
    <property type="protein sequence ID" value="RBP07852.1"/>
    <property type="molecule type" value="Genomic_DNA"/>
</dbReference>
<sequence length="80" mass="9797">MKFLKPKNKNSESVDWKISEQTRYIVKYYAEYLEFTEDEVVDEFLKNIIDDKDFIEWVKSKRFNKRILSQIRNVKEENVG</sequence>
<dbReference type="Proteomes" id="UP000252118">
    <property type="component" value="Unassembled WGS sequence"/>
</dbReference>
<dbReference type="OrthoDB" id="2880511at2"/>
<name>A0A366EZK5_9BACI</name>
<dbReference type="AlphaFoldDB" id="A0A366EZK5"/>
<evidence type="ECO:0000313" key="2">
    <source>
        <dbReference type="Proteomes" id="UP000252118"/>
    </source>
</evidence>
<comment type="caution">
    <text evidence="1">The sequence shown here is derived from an EMBL/GenBank/DDBJ whole genome shotgun (WGS) entry which is preliminary data.</text>
</comment>